<organism evidence="2">
    <name type="scientific">Eucalyptus grandis</name>
    <name type="common">Flooded gum</name>
    <dbReference type="NCBI Taxonomy" id="71139"/>
    <lineage>
        <taxon>Eukaryota</taxon>
        <taxon>Viridiplantae</taxon>
        <taxon>Streptophyta</taxon>
        <taxon>Embryophyta</taxon>
        <taxon>Tracheophyta</taxon>
        <taxon>Spermatophyta</taxon>
        <taxon>Magnoliopsida</taxon>
        <taxon>eudicotyledons</taxon>
        <taxon>Gunneridae</taxon>
        <taxon>Pentapetalae</taxon>
        <taxon>rosids</taxon>
        <taxon>malvids</taxon>
        <taxon>Myrtales</taxon>
        <taxon>Myrtaceae</taxon>
        <taxon>Myrtoideae</taxon>
        <taxon>Eucalypteae</taxon>
        <taxon>Eucalyptus</taxon>
    </lineage>
</organism>
<reference evidence="1" key="4">
    <citation type="submission" date="2023-07" db="EMBL/GenBank/DDBJ databases">
        <authorList>
            <person name="Myburg A.A."/>
            <person name="Grattapaglia D."/>
            <person name="Tuskan G.A."/>
            <person name="Hellsten U."/>
            <person name="Hayes R.D."/>
            <person name="Grimwood J."/>
            <person name="Jenkins J."/>
            <person name="Lindquist E."/>
            <person name="Tice H."/>
            <person name="Bauer D."/>
            <person name="Goodstein D.M."/>
            <person name="Dubchak I."/>
            <person name="Poliakov A."/>
            <person name="Mizrachi E."/>
            <person name="Kullan A.R."/>
            <person name="Hussey S.G."/>
            <person name="Pinard D."/>
            <person name="Van D.M."/>
            <person name="Singh P."/>
            <person name="Van J.I."/>
            <person name="Silva-Junior O.B."/>
            <person name="Togawa R.C."/>
            <person name="Pappas M.R."/>
            <person name="Faria D.A."/>
            <person name="Sansaloni C.P."/>
            <person name="Petroli C.D."/>
            <person name="Yang X."/>
            <person name="Ranjan P."/>
            <person name="Tschaplinski T.J."/>
            <person name="Ye C.Y."/>
            <person name="Li T."/>
            <person name="Sterck L."/>
            <person name="Vanneste K."/>
            <person name="Murat F."/>
            <person name="Soler M."/>
            <person name="Clemente H.S."/>
            <person name="Saidi N."/>
            <person name="Cassan-Wang H."/>
            <person name="Dunand C."/>
            <person name="Hefer C.A."/>
            <person name="Bornberg-Bauer E."/>
            <person name="Kersting A.R."/>
            <person name="Vining K."/>
            <person name="Amarasinghe V."/>
            <person name="Ranik M."/>
            <person name="Naithani S."/>
            <person name="Elser J."/>
            <person name="Boyd A.E."/>
            <person name="Liston A."/>
            <person name="Spatafora J.W."/>
            <person name="Dharmwardhana P."/>
            <person name="Raja R."/>
            <person name="Sullivan C."/>
            <person name="Romanel E."/>
            <person name="Alves-Ferreira M."/>
            <person name="Kulheim C."/>
            <person name="Foley W."/>
            <person name="Carocha V."/>
            <person name="Paiva J."/>
            <person name="Kudrna D."/>
            <person name="Brommonschenkel S.H."/>
            <person name="Pasquali G."/>
            <person name="Byrne M."/>
            <person name="Rigault P."/>
            <person name="Tibbits J."/>
            <person name="Spokevicius A."/>
            <person name="Jones R.C."/>
            <person name="Steane D.A."/>
            <person name="Vaillancourt R.E."/>
            <person name="Potts B.M."/>
            <person name="Joubert F."/>
            <person name="Barry K."/>
            <person name="Pappas G.J."/>
            <person name="Strauss S.H."/>
            <person name="Jaiswal P."/>
            <person name="Grima-Pettenati J."/>
            <person name="Salse J."/>
            <person name="Van D.P."/>
            <person name="Rokhsar D.S."/>
            <person name="Schmutz J."/>
        </authorList>
    </citation>
    <scope>NUCLEOTIDE SEQUENCE</scope>
    <source>
        <tissue evidence="1">Leaf extractions</tissue>
    </source>
</reference>
<dbReference type="Gramene" id="KCW45804">
    <property type="protein sequence ID" value="KCW45804"/>
    <property type="gene ID" value="EUGRSUZ_L00365"/>
</dbReference>
<gene>
    <name evidence="2" type="ORF">EUGRSUZ_L00365</name>
</gene>
<sequence length="78" mass="8848">MDGWALEYFRSRSRCSRSQCTPFPFEYLASIIALFKCERLSRLVDLTSSLRELAFVSSSTMALASLYSLPLRSGRLTS</sequence>
<evidence type="ECO:0000313" key="1">
    <source>
        <dbReference type="EMBL" id="KAK2633199.1"/>
    </source>
</evidence>
<accession>A0A058ZWI0</accession>
<reference evidence="1" key="3">
    <citation type="submission" date="2023-04" db="EMBL/GenBank/DDBJ databases">
        <title>WGS assembly of Eucalyptus grandis.</title>
        <authorList>
            <person name="Myburg A."/>
            <person name="Grattapaglia D."/>
            <person name="Tuskan G."/>
            <person name="Hellsten U."/>
            <person name="Hayes R."/>
            <person name="Grimwood J."/>
            <person name="Jenkins J."/>
            <person name="Lindquist E."/>
            <person name="Tice H."/>
            <person name="Bauer D."/>
            <person name="Goodstein D."/>
            <person name="Dubchak I."/>
            <person name="Poliakov A."/>
            <person name="Mizrachi E."/>
            <person name="Kullan A."/>
            <person name="Hussey S."/>
            <person name="Pinard D."/>
            <person name="Van D."/>
            <person name="Singh P."/>
            <person name="Van J."/>
            <person name="Silva-Junior O."/>
            <person name="Togawa R."/>
            <person name="Pappas M."/>
            <person name="Faria D."/>
            <person name="Sansaloni C."/>
            <person name="Petroli C."/>
            <person name="Yang X."/>
            <person name="Ranjan P."/>
            <person name="Tschaplinski T."/>
            <person name="Ye C."/>
            <person name="Li T."/>
            <person name="Sterck L."/>
            <person name="Vanneste K."/>
            <person name="Murat F."/>
            <person name="Soler M."/>
            <person name="Clemente H."/>
            <person name="Saidi N."/>
            <person name="Cassan-Wang H."/>
            <person name="Dunand C."/>
            <person name="Hefer C."/>
            <person name="Bornberg-Bauer E."/>
            <person name="Kersting A."/>
            <person name="Vining K."/>
            <person name="Amarasinghe V."/>
            <person name="Ranik M."/>
            <person name="Naithani S."/>
            <person name="Elser J."/>
            <person name="Boyd A."/>
            <person name="Liston A."/>
            <person name="Spatafora J."/>
            <person name="Dharmwardhana P."/>
            <person name="Raja R."/>
            <person name="Sullivan C."/>
            <person name="Romanel E."/>
            <person name="Alves-Ferreira M."/>
            <person name="Kulheim C."/>
            <person name="Foley W."/>
            <person name="Carocha V."/>
            <person name="Paiva J."/>
            <person name="Kudrna D."/>
            <person name="Brommonschenkel S."/>
            <person name="Pasquali G."/>
            <person name="Byrne M."/>
            <person name="Rigault P."/>
            <person name="Tibbits J."/>
            <person name="Spokevicius A."/>
            <person name="Jones R."/>
            <person name="Steane D."/>
            <person name="Vaillancourt R."/>
            <person name="Potts B."/>
            <person name="Joubert F."/>
            <person name="Barry K."/>
            <person name="Pappas G."/>
            <person name="Strauss S."/>
            <person name="Jaiswal P."/>
            <person name="Grima-Pettenati J."/>
            <person name="Salse J."/>
            <person name="Van D."/>
            <person name="Rokhsar D."/>
            <person name="Schmutz J."/>
        </authorList>
    </citation>
    <scope>NUCLEOTIDE SEQUENCE</scope>
    <source>
        <tissue evidence="1">Leaf extractions</tissue>
    </source>
</reference>
<evidence type="ECO:0000313" key="3">
    <source>
        <dbReference type="Proteomes" id="UP000030711"/>
    </source>
</evidence>
<protein>
    <submittedName>
        <fullName evidence="2">Uncharacterized protein</fullName>
    </submittedName>
</protein>
<dbReference type="AlphaFoldDB" id="A0A058ZWI0"/>
<evidence type="ECO:0000313" key="2">
    <source>
        <dbReference type="EMBL" id="KCW45804.1"/>
    </source>
</evidence>
<reference evidence="2" key="1">
    <citation type="submission" date="2013-07" db="EMBL/GenBank/DDBJ databases">
        <title>The genome of Eucalyptus grandis.</title>
        <authorList>
            <person name="Schmutz J."/>
            <person name="Hayes R."/>
            <person name="Myburg A."/>
            <person name="Tuskan G."/>
            <person name="Grattapaglia D."/>
            <person name="Rokhsar D.S."/>
        </authorList>
    </citation>
    <scope>NUCLEOTIDE SEQUENCE</scope>
    <source>
        <tissue evidence="2">Leaf extractions</tissue>
    </source>
</reference>
<reference evidence="1" key="2">
    <citation type="journal article" date="2014" name="Nature">
        <title>The genome of Eucalyptus grandis.</title>
        <authorList>
            <person name="Myburg A.A."/>
            <person name="Grattapaglia D."/>
            <person name="Tuskan G.A."/>
            <person name="Hellsten U."/>
            <person name="Hayes R.D."/>
            <person name="Grimwood J."/>
            <person name="Jenkins J."/>
            <person name="Lindquist E."/>
            <person name="Tice H."/>
            <person name="Bauer D."/>
            <person name="Goodstein D.M."/>
            <person name="Dubchak I."/>
            <person name="Poliakov A."/>
            <person name="Mizrachi E."/>
            <person name="Kullan A.R."/>
            <person name="Hussey S.G."/>
            <person name="Pinard D."/>
            <person name="van der Merwe K."/>
            <person name="Singh P."/>
            <person name="van Jaarsveld I."/>
            <person name="Silva-Junior O.B."/>
            <person name="Togawa R.C."/>
            <person name="Pappas M.R."/>
            <person name="Faria D.A."/>
            <person name="Sansaloni C.P."/>
            <person name="Petroli C.D."/>
            <person name="Yang X."/>
            <person name="Ranjan P."/>
            <person name="Tschaplinski T.J."/>
            <person name="Ye C.Y."/>
            <person name="Li T."/>
            <person name="Sterck L."/>
            <person name="Vanneste K."/>
            <person name="Murat F."/>
            <person name="Soler M."/>
            <person name="Clemente H.S."/>
            <person name="Saidi N."/>
            <person name="Cassan-Wang H."/>
            <person name="Dunand C."/>
            <person name="Hefer C.A."/>
            <person name="Bornberg-Bauer E."/>
            <person name="Kersting A.R."/>
            <person name="Vining K."/>
            <person name="Amarasinghe V."/>
            <person name="Ranik M."/>
            <person name="Naithani S."/>
            <person name="Elser J."/>
            <person name="Boyd A.E."/>
            <person name="Liston A."/>
            <person name="Spatafora J.W."/>
            <person name="Dharmwardhana P."/>
            <person name="Raja R."/>
            <person name="Sullivan C."/>
            <person name="Romanel E."/>
            <person name="Alves-Ferreira M."/>
            <person name="Kulheim C."/>
            <person name="Foley W."/>
            <person name="Carocha V."/>
            <person name="Paiva J."/>
            <person name="Kudrna D."/>
            <person name="Brommonschenkel S.H."/>
            <person name="Pasquali G."/>
            <person name="Byrne M."/>
            <person name="Rigault P."/>
            <person name="Tibbits J."/>
            <person name="Spokevicius A."/>
            <person name="Jones R.C."/>
            <person name="Steane D.A."/>
            <person name="Vaillancourt R.E."/>
            <person name="Potts B.M."/>
            <person name="Joubert F."/>
            <person name="Barry K."/>
            <person name="Pappas G.J."/>
            <person name="Strauss S.H."/>
            <person name="Jaiswal P."/>
            <person name="Grima-Pettenati J."/>
            <person name="Salse J."/>
            <person name="Van de Peer Y."/>
            <person name="Rokhsar D.S."/>
            <person name="Schmutz J."/>
        </authorList>
    </citation>
    <scope>NUCLEOTIDE SEQUENCE</scope>
    <source>
        <tissue evidence="1">Leaf extractions</tissue>
    </source>
</reference>
<dbReference type="EMBL" id="MU848265">
    <property type="protein sequence ID" value="KAK2633199.1"/>
    <property type="molecule type" value="Genomic_DNA"/>
</dbReference>
<dbReference type="EMBL" id="KK198774">
    <property type="protein sequence ID" value="KCW45804.1"/>
    <property type="molecule type" value="Genomic_DNA"/>
</dbReference>
<name>A0A058ZWI0_EUCGR</name>
<dbReference type="InParanoid" id="A0A058ZWI0"/>
<dbReference type="Proteomes" id="UP000030711">
    <property type="component" value="Unassembled WGS sequence"/>
</dbReference>
<proteinExistence type="predicted"/>
<keyword evidence="3" id="KW-1185">Reference proteome</keyword>